<feature type="transmembrane region" description="Helical" evidence="1">
    <location>
        <begin position="82"/>
        <end position="103"/>
    </location>
</feature>
<keyword evidence="1" id="KW-1133">Transmembrane helix</keyword>
<sequence length="207" mass="22504">MARRTPLPPPPPPAEIRAWPDRSALLADRAYAMGELTKRQLGAGRLTFFLLVMALVQLGWGFVGAALIGIFDDGLFDPLTAIFAAFMAAIGGAVMVPSVWLVVRGVRNDIACRERLAQWTGLDHDPAHDAKVREPVRSVVWGLLSFALCALGLWVSFAVPNMFVGPTRGGYGTVAYFLGAALILWVHGLIGLTKAYHHYRLAIRLGK</sequence>
<evidence type="ECO:0000313" key="3">
    <source>
        <dbReference type="Proteomes" id="UP001301731"/>
    </source>
</evidence>
<dbReference type="Proteomes" id="UP001301731">
    <property type="component" value="Chromosome"/>
</dbReference>
<keyword evidence="3" id="KW-1185">Reference proteome</keyword>
<dbReference type="RefSeq" id="WP_318103752.1">
    <property type="nucleotide sequence ID" value="NZ_CP137573.1"/>
</dbReference>
<dbReference type="EMBL" id="CP137573">
    <property type="protein sequence ID" value="WOX22634.1"/>
    <property type="molecule type" value="Genomic_DNA"/>
</dbReference>
<feature type="transmembrane region" description="Helical" evidence="1">
    <location>
        <begin position="139"/>
        <end position="159"/>
    </location>
</feature>
<accession>A0ABZ0LV24</accession>
<keyword evidence="1" id="KW-0472">Membrane</keyword>
<name>A0ABZ0LV24_9ACTN</name>
<protein>
    <submittedName>
        <fullName evidence="2">Uncharacterized protein</fullName>
    </submittedName>
</protein>
<keyword evidence="1" id="KW-0812">Transmembrane</keyword>
<proteinExistence type="predicted"/>
<gene>
    <name evidence="2" type="ORF">R2D22_14985</name>
</gene>
<feature type="transmembrane region" description="Helical" evidence="1">
    <location>
        <begin position="171"/>
        <end position="192"/>
    </location>
</feature>
<reference evidence="2 3" key="1">
    <citation type="submission" date="2023-10" db="EMBL/GenBank/DDBJ databases">
        <title>The genome sequence of Streptomyces sp. HUAS YS2.</title>
        <authorList>
            <person name="Mo P."/>
        </authorList>
    </citation>
    <scope>NUCLEOTIDE SEQUENCE [LARGE SCALE GENOMIC DNA]</scope>
    <source>
        <strain evidence="2 3">HUAS YS2</strain>
    </source>
</reference>
<organism evidence="2 3">
    <name type="scientific">Streptomyces solicathayae</name>
    <dbReference type="NCBI Taxonomy" id="3081768"/>
    <lineage>
        <taxon>Bacteria</taxon>
        <taxon>Bacillati</taxon>
        <taxon>Actinomycetota</taxon>
        <taxon>Actinomycetes</taxon>
        <taxon>Kitasatosporales</taxon>
        <taxon>Streptomycetaceae</taxon>
        <taxon>Streptomyces</taxon>
    </lineage>
</organism>
<evidence type="ECO:0000313" key="2">
    <source>
        <dbReference type="EMBL" id="WOX22634.1"/>
    </source>
</evidence>
<evidence type="ECO:0000256" key="1">
    <source>
        <dbReference type="SAM" id="Phobius"/>
    </source>
</evidence>
<feature type="transmembrane region" description="Helical" evidence="1">
    <location>
        <begin position="48"/>
        <end position="70"/>
    </location>
</feature>